<name>A0A2A3EGP7_APICC</name>
<evidence type="ECO:0000256" key="1">
    <source>
        <dbReference type="SAM" id="MobiDB-lite"/>
    </source>
</evidence>
<accession>A0A2A3EGP7</accession>
<feature type="compositionally biased region" description="Polar residues" evidence="1">
    <location>
        <begin position="50"/>
        <end position="64"/>
    </location>
</feature>
<feature type="region of interest" description="Disordered" evidence="1">
    <location>
        <begin position="50"/>
        <end position="91"/>
    </location>
</feature>
<dbReference type="AlphaFoldDB" id="A0A2A3EGP7"/>
<sequence length="91" mass="10307">MKAEKLLNLDKHNNILSKTAATKCYLSFCSRHLLCFTRFDESSTSRQLTDSASDISMAGQNSRTVHGDHQKASRIKTHHHPVLTKKHDKMA</sequence>
<organism evidence="2 3">
    <name type="scientific">Apis cerana cerana</name>
    <name type="common">Oriental honeybee</name>
    <dbReference type="NCBI Taxonomy" id="94128"/>
    <lineage>
        <taxon>Eukaryota</taxon>
        <taxon>Metazoa</taxon>
        <taxon>Ecdysozoa</taxon>
        <taxon>Arthropoda</taxon>
        <taxon>Hexapoda</taxon>
        <taxon>Insecta</taxon>
        <taxon>Pterygota</taxon>
        <taxon>Neoptera</taxon>
        <taxon>Endopterygota</taxon>
        <taxon>Hymenoptera</taxon>
        <taxon>Apocrita</taxon>
        <taxon>Aculeata</taxon>
        <taxon>Apoidea</taxon>
        <taxon>Anthophila</taxon>
        <taxon>Apidae</taxon>
        <taxon>Apis</taxon>
    </lineage>
</organism>
<proteinExistence type="predicted"/>
<feature type="compositionally biased region" description="Basic residues" evidence="1">
    <location>
        <begin position="72"/>
        <end position="91"/>
    </location>
</feature>
<reference evidence="2 3" key="1">
    <citation type="submission" date="2014-07" db="EMBL/GenBank/DDBJ databases">
        <title>Genomic and transcriptomic analysis on Apis cerana provide comprehensive insights into honey bee biology.</title>
        <authorList>
            <person name="Diao Q."/>
            <person name="Sun L."/>
            <person name="Zheng H."/>
            <person name="Zheng H."/>
            <person name="Xu S."/>
            <person name="Wang S."/>
            <person name="Zeng Z."/>
            <person name="Hu F."/>
            <person name="Su S."/>
            <person name="Wu J."/>
        </authorList>
    </citation>
    <scope>NUCLEOTIDE SEQUENCE [LARGE SCALE GENOMIC DNA]</scope>
    <source>
        <tissue evidence="2">Pupae without intestine</tissue>
    </source>
</reference>
<keyword evidence="3" id="KW-1185">Reference proteome</keyword>
<protein>
    <submittedName>
        <fullName evidence="2">DnaJ subfamily B</fullName>
    </submittedName>
</protein>
<gene>
    <name evidence="2" type="ORF">APICC_09380</name>
</gene>
<evidence type="ECO:0000313" key="2">
    <source>
        <dbReference type="EMBL" id="PBC30181.1"/>
    </source>
</evidence>
<dbReference type="Proteomes" id="UP000242457">
    <property type="component" value="Unassembled WGS sequence"/>
</dbReference>
<evidence type="ECO:0000313" key="3">
    <source>
        <dbReference type="Proteomes" id="UP000242457"/>
    </source>
</evidence>
<dbReference type="EMBL" id="KZ288266">
    <property type="protein sequence ID" value="PBC30181.1"/>
    <property type="molecule type" value="Genomic_DNA"/>
</dbReference>